<accession>A0A926HLL2</accession>
<dbReference type="PIRSF" id="PIRSF005690">
    <property type="entry name" value="GerBA"/>
    <property type="match status" value="1"/>
</dbReference>
<sequence>MAWFGKSKEQEKLTFQAFIDILGANNQDVVIREINVSGDPRFKAHICFVDGLVNYQALSESVLKPFQQELVFDEIKDPHELFTAMMEGAVYHTFAKRRNTMDDILTDVLGGSMALFLEKVTDEVLTFEARSFPTRSVEQPSDENVLKGSKSGFVESIRSNTVQIRRKIQSPNLRLEAGKIGQRTHTSLVICYIEGLTNPKLVQTVRERLAAIDVDGVLTTAVIEENIVEHKYLPFPQVMITERPDNFCGKLLDGQVGIIIDELPTAFIVPGTMTQFIRAPEDYANNFWIASMIILLRYLAIFVTLLFPAFYIALTTFHQEMIPTELAISIMKSKMGVPFPSFAEVILMLLAFDMLMEAGLRLPQNMGQTVSIVGALIVGQAAVDAQIVSPAMVIVIATTAITSFVIPNQDFTNALRLWRFIFVVLASLGGLMLLFFGVLVLFYILCTVESFGVPYLSPYVAANSEEIIPDTMIRLPIWMQKFRPRAFNAQDKRKQK</sequence>
<evidence type="ECO:0000256" key="3">
    <source>
        <dbReference type="SAM" id="Phobius"/>
    </source>
</evidence>
<dbReference type="Proteomes" id="UP000623172">
    <property type="component" value="Unassembled WGS sequence"/>
</dbReference>
<feature type="transmembrane region" description="Helical" evidence="3">
    <location>
        <begin position="335"/>
        <end position="356"/>
    </location>
</feature>
<keyword evidence="2 3" id="KW-0472">Membrane</keyword>
<dbReference type="GO" id="GO:0009847">
    <property type="term" value="P:spore germination"/>
    <property type="evidence" value="ECO:0007669"/>
    <property type="project" value="InterPro"/>
</dbReference>
<keyword evidence="5" id="KW-1185">Reference proteome</keyword>
<dbReference type="RefSeq" id="WP_249317317.1">
    <property type="nucleotide sequence ID" value="NZ_JACRSR010000005.1"/>
</dbReference>
<keyword evidence="3" id="KW-0812">Transmembrane</keyword>
<evidence type="ECO:0000256" key="2">
    <source>
        <dbReference type="ARBA" id="ARBA00023136"/>
    </source>
</evidence>
<feature type="transmembrane region" description="Helical" evidence="3">
    <location>
        <begin position="387"/>
        <end position="406"/>
    </location>
</feature>
<evidence type="ECO:0000313" key="5">
    <source>
        <dbReference type="Proteomes" id="UP000623172"/>
    </source>
</evidence>
<dbReference type="PANTHER" id="PTHR22550">
    <property type="entry name" value="SPORE GERMINATION PROTEIN"/>
    <property type="match status" value="1"/>
</dbReference>
<evidence type="ECO:0000256" key="1">
    <source>
        <dbReference type="ARBA" id="ARBA00005278"/>
    </source>
</evidence>
<gene>
    <name evidence="4" type="ORF">H8696_10135</name>
</gene>
<protein>
    <submittedName>
        <fullName evidence="4">Spore germination protein</fullName>
    </submittedName>
</protein>
<dbReference type="InterPro" id="IPR050768">
    <property type="entry name" value="UPF0353/GerABKA_families"/>
</dbReference>
<dbReference type="AlphaFoldDB" id="A0A926HLL2"/>
<comment type="similarity">
    <text evidence="1">Belongs to the GerABKA family.</text>
</comment>
<dbReference type="PANTHER" id="PTHR22550:SF5">
    <property type="entry name" value="LEUCINE ZIPPER PROTEIN 4"/>
    <property type="match status" value="1"/>
</dbReference>
<feature type="transmembrane region" description="Helical" evidence="3">
    <location>
        <begin position="287"/>
        <end position="314"/>
    </location>
</feature>
<name>A0A926HLL2_9FIRM</name>
<organism evidence="4 5">
    <name type="scientific">Gehongia tenuis</name>
    <dbReference type="NCBI Taxonomy" id="2763655"/>
    <lineage>
        <taxon>Bacteria</taxon>
        <taxon>Bacillati</taxon>
        <taxon>Bacillota</taxon>
        <taxon>Clostridia</taxon>
        <taxon>Christensenellales</taxon>
        <taxon>Christensenellaceae</taxon>
        <taxon>Gehongia</taxon>
    </lineage>
</organism>
<proteinExistence type="inferred from homology"/>
<dbReference type="GO" id="GO:0016020">
    <property type="term" value="C:membrane"/>
    <property type="evidence" value="ECO:0007669"/>
    <property type="project" value="InterPro"/>
</dbReference>
<evidence type="ECO:0000313" key="4">
    <source>
        <dbReference type="EMBL" id="MBC8532202.1"/>
    </source>
</evidence>
<keyword evidence="3" id="KW-1133">Transmembrane helix</keyword>
<reference evidence="4" key="1">
    <citation type="submission" date="2020-08" db="EMBL/GenBank/DDBJ databases">
        <title>Genome public.</title>
        <authorList>
            <person name="Liu C."/>
            <person name="Sun Q."/>
        </authorList>
    </citation>
    <scope>NUCLEOTIDE SEQUENCE</scope>
    <source>
        <strain evidence="4">NSJ-53</strain>
    </source>
</reference>
<feature type="transmembrane region" description="Helical" evidence="3">
    <location>
        <begin position="418"/>
        <end position="445"/>
    </location>
</feature>
<comment type="caution">
    <text evidence="4">The sequence shown here is derived from an EMBL/GenBank/DDBJ whole genome shotgun (WGS) entry which is preliminary data.</text>
</comment>
<dbReference type="EMBL" id="JACRSR010000005">
    <property type="protein sequence ID" value="MBC8532202.1"/>
    <property type="molecule type" value="Genomic_DNA"/>
</dbReference>
<dbReference type="Pfam" id="PF03323">
    <property type="entry name" value="GerA"/>
    <property type="match status" value="1"/>
</dbReference>
<dbReference type="InterPro" id="IPR004995">
    <property type="entry name" value="Spore_Ger"/>
</dbReference>